<organism evidence="1 2">
    <name type="scientific">Manihot esculenta</name>
    <name type="common">Cassava</name>
    <name type="synonym">Jatropha manihot</name>
    <dbReference type="NCBI Taxonomy" id="3983"/>
    <lineage>
        <taxon>Eukaryota</taxon>
        <taxon>Viridiplantae</taxon>
        <taxon>Streptophyta</taxon>
        <taxon>Embryophyta</taxon>
        <taxon>Tracheophyta</taxon>
        <taxon>Spermatophyta</taxon>
        <taxon>Magnoliopsida</taxon>
        <taxon>eudicotyledons</taxon>
        <taxon>Gunneridae</taxon>
        <taxon>Pentapetalae</taxon>
        <taxon>rosids</taxon>
        <taxon>fabids</taxon>
        <taxon>Malpighiales</taxon>
        <taxon>Euphorbiaceae</taxon>
        <taxon>Crotonoideae</taxon>
        <taxon>Manihoteae</taxon>
        <taxon>Manihot</taxon>
    </lineage>
</organism>
<accession>A0ACC8C9M1</accession>
<dbReference type="EMBL" id="CM004403">
    <property type="protein sequence ID" value="OAY25546.2"/>
    <property type="molecule type" value="Genomic_DNA"/>
</dbReference>
<protein>
    <submittedName>
        <fullName evidence="1">Uncharacterized protein</fullName>
    </submittedName>
</protein>
<reference evidence="2" key="1">
    <citation type="journal article" date="2016" name="Nat. Biotechnol.">
        <title>Sequencing wild and cultivated cassava and related species reveals extensive interspecific hybridization and genetic diversity.</title>
        <authorList>
            <person name="Bredeson J.V."/>
            <person name="Lyons J.B."/>
            <person name="Prochnik S.E."/>
            <person name="Wu G.A."/>
            <person name="Ha C.M."/>
            <person name="Edsinger-Gonzales E."/>
            <person name="Grimwood J."/>
            <person name="Schmutz J."/>
            <person name="Rabbi I.Y."/>
            <person name="Egesi C."/>
            <person name="Nauluvula P."/>
            <person name="Lebot V."/>
            <person name="Ndunguru J."/>
            <person name="Mkamilo G."/>
            <person name="Bart R.S."/>
            <person name="Setter T.L."/>
            <person name="Gleadow R.M."/>
            <person name="Kulakow P."/>
            <person name="Ferguson M.E."/>
            <person name="Rounsley S."/>
            <person name="Rokhsar D.S."/>
        </authorList>
    </citation>
    <scope>NUCLEOTIDE SEQUENCE [LARGE SCALE GENOMIC DNA]</scope>
    <source>
        <strain evidence="2">cv. AM560-2</strain>
    </source>
</reference>
<gene>
    <name evidence="1" type="ORF">MANES_17G047850v8</name>
</gene>
<keyword evidence="2" id="KW-1185">Reference proteome</keyword>
<name>A0ACC8C9M1_MANES</name>
<dbReference type="Proteomes" id="UP000091857">
    <property type="component" value="Chromosome 17"/>
</dbReference>
<sequence>MSENQNTLNTDSDSVSMAQSNIAHSGNSFTYLTKFLPNGSWILDSGASDHISGNPSLFSTLVLPSTPSKVTLANGSQTQVKGIGNVYLLPSIPLTNVLFTPDYPYNLISVSKLTKDLHCSVIFTTESVVVQDRSTGKMIGAGYESQELYYFSTSNSPIAFVSSTSTELIHSHRGQPSLNKLQKLVPSISFLPSLECESCQLGKQTRASFFKRINNRASSMFDIVHSYIWGSKSG</sequence>
<evidence type="ECO:0000313" key="2">
    <source>
        <dbReference type="Proteomes" id="UP000091857"/>
    </source>
</evidence>
<evidence type="ECO:0000313" key="1">
    <source>
        <dbReference type="EMBL" id="OAY25546.2"/>
    </source>
</evidence>
<comment type="caution">
    <text evidence="1">The sequence shown here is derived from an EMBL/GenBank/DDBJ whole genome shotgun (WGS) entry which is preliminary data.</text>
</comment>
<proteinExistence type="predicted"/>